<keyword evidence="4" id="KW-1185">Reference proteome</keyword>
<accession>A0A2D0N700</accession>
<keyword evidence="1" id="KW-0175">Coiled coil</keyword>
<dbReference type="RefSeq" id="WP_099152542.1">
    <property type="nucleotide sequence ID" value="NZ_PDUD01000027.1"/>
</dbReference>
<feature type="coiled-coil region" evidence="1">
    <location>
        <begin position="163"/>
        <end position="190"/>
    </location>
</feature>
<organism evidence="3 4">
    <name type="scientific">Flavilitoribacter nigricans (strain ATCC 23147 / DSM 23189 / NBRC 102662 / NCIMB 1420 / SS-2)</name>
    <name type="common">Lewinella nigricans</name>
    <dbReference type="NCBI Taxonomy" id="1122177"/>
    <lineage>
        <taxon>Bacteria</taxon>
        <taxon>Pseudomonadati</taxon>
        <taxon>Bacteroidota</taxon>
        <taxon>Saprospiria</taxon>
        <taxon>Saprospirales</taxon>
        <taxon>Lewinellaceae</taxon>
        <taxon>Flavilitoribacter</taxon>
    </lineage>
</organism>
<feature type="transmembrane region" description="Helical" evidence="2">
    <location>
        <begin position="56"/>
        <end position="75"/>
    </location>
</feature>
<comment type="caution">
    <text evidence="3">The sequence shown here is derived from an EMBL/GenBank/DDBJ whole genome shotgun (WGS) entry which is preliminary data.</text>
</comment>
<dbReference type="AlphaFoldDB" id="A0A2D0N700"/>
<keyword evidence="2" id="KW-1133">Transmembrane helix</keyword>
<protein>
    <submittedName>
        <fullName evidence="3">Uncharacterized protein</fullName>
    </submittedName>
</protein>
<keyword evidence="2" id="KW-0812">Transmembrane</keyword>
<dbReference type="OrthoDB" id="1439272at2"/>
<evidence type="ECO:0000313" key="3">
    <source>
        <dbReference type="EMBL" id="PHN04156.1"/>
    </source>
</evidence>
<reference evidence="3 4" key="1">
    <citation type="submission" date="2017-10" db="EMBL/GenBank/DDBJ databases">
        <title>The draft genome sequence of Lewinella nigricans NBRC 102662.</title>
        <authorList>
            <person name="Wang K."/>
        </authorList>
    </citation>
    <scope>NUCLEOTIDE SEQUENCE [LARGE SCALE GENOMIC DNA]</scope>
    <source>
        <strain evidence="3 4">NBRC 102662</strain>
    </source>
</reference>
<name>A0A2D0N700_FLAN2</name>
<proteinExistence type="predicted"/>
<sequence>MDQLEKKIRENQAELDRIESVDADALWQKIQQPEARIRPLPARSGSGWQLQVGRNWQLTAAAAVLLLIGVSIWLIQPPGQESMAGANLSVEDYYPEIADEEMAFRRTIARKEAELNLDGLNRQEFIDIFNELDELEKIHRRQMQDLPEVFDNDEWVSTLMRYYEQKLRILERLSREIDKQKQVEERSRARSI</sequence>
<evidence type="ECO:0000313" key="4">
    <source>
        <dbReference type="Proteomes" id="UP000223913"/>
    </source>
</evidence>
<gene>
    <name evidence="3" type="ORF">CRP01_23455</name>
</gene>
<evidence type="ECO:0000256" key="1">
    <source>
        <dbReference type="SAM" id="Coils"/>
    </source>
</evidence>
<keyword evidence="2" id="KW-0472">Membrane</keyword>
<evidence type="ECO:0000256" key="2">
    <source>
        <dbReference type="SAM" id="Phobius"/>
    </source>
</evidence>
<dbReference type="EMBL" id="PDUD01000027">
    <property type="protein sequence ID" value="PHN04156.1"/>
    <property type="molecule type" value="Genomic_DNA"/>
</dbReference>
<dbReference type="Proteomes" id="UP000223913">
    <property type="component" value="Unassembled WGS sequence"/>
</dbReference>